<sequence>MEGMNSTLINDLPSGEVDKGPVQQGGVSNGQSSNNISMVVQEKQHENEIIQPTASYNDVINSLEQKPSHGSGIPANDNVSDILNDMDKIAHTGALGLPVRDIPRNIQRSDDKAQVNYVPQNQHYIEEYQHMNDIVKQHERDKNLNDSYNYIFSQLQYPLLIALLYFFFHLPVINNWFLVYCSFCFYGDGNMNFNGYIVKSVTFGAMYFCIQYIIDILTG</sequence>
<dbReference type="EMBL" id="MN740361">
    <property type="protein sequence ID" value="QHU02667.1"/>
    <property type="molecule type" value="Genomic_DNA"/>
</dbReference>
<evidence type="ECO:0000256" key="1">
    <source>
        <dbReference type="SAM" id="MobiDB-lite"/>
    </source>
</evidence>
<evidence type="ECO:0000256" key="2">
    <source>
        <dbReference type="SAM" id="Phobius"/>
    </source>
</evidence>
<feature type="region of interest" description="Disordered" evidence="1">
    <location>
        <begin position="1"/>
        <end position="33"/>
    </location>
</feature>
<feature type="transmembrane region" description="Helical" evidence="2">
    <location>
        <begin position="193"/>
        <end position="214"/>
    </location>
</feature>
<keyword evidence="2" id="KW-1133">Transmembrane helix</keyword>
<proteinExistence type="predicted"/>
<dbReference type="AlphaFoldDB" id="A0A6C0JDR4"/>
<protein>
    <submittedName>
        <fullName evidence="3">Uncharacterized protein</fullName>
    </submittedName>
</protein>
<accession>A0A6C0JDR4</accession>
<reference evidence="3" key="1">
    <citation type="journal article" date="2020" name="Nature">
        <title>Giant virus diversity and host interactions through global metagenomics.</title>
        <authorList>
            <person name="Schulz F."/>
            <person name="Roux S."/>
            <person name="Paez-Espino D."/>
            <person name="Jungbluth S."/>
            <person name="Walsh D.A."/>
            <person name="Denef V.J."/>
            <person name="McMahon K.D."/>
            <person name="Konstantinidis K.T."/>
            <person name="Eloe-Fadrosh E.A."/>
            <person name="Kyrpides N.C."/>
            <person name="Woyke T."/>
        </authorList>
    </citation>
    <scope>NUCLEOTIDE SEQUENCE</scope>
    <source>
        <strain evidence="3">GVMAG-M-3300025880-76</strain>
    </source>
</reference>
<feature type="transmembrane region" description="Helical" evidence="2">
    <location>
        <begin position="157"/>
        <end position="181"/>
    </location>
</feature>
<evidence type="ECO:0000313" key="3">
    <source>
        <dbReference type="EMBL" id="QHU02667.1"/>
    </source>
</evidence>
<organism evidence="3">
    <name type="scientific">viral metagenome</name>
    <dbReference type="NCBI Taxonomy" id="1070528"/>
    <lineage>
        <taxon>unclassified sequences</taxon>
        <taxon>metagenomes</taxon>
        <taxon>organismal metagenomes</taxon>
    </lineage>
</organism>
<keyword evidence="2" id="KW-0812">Transmembrane</keyword>
<keyword evidence="2" id="KW-0472">Membrane</keyword>
<name>A0A6C0JDR4_9ZZZZ</name>